<evidence type="ECO:0000313" key="4">
    <source>
        <dbReference type="Proteomes" id="UP001451303"/>
    </source>
</evidence>
<name>A0ABR3D489_NEUIN</name>
<comment type="caution">
    <text evidence="3">The sequence shown here is derived from an EMBL/GenBank/DDBJ whole genome shotgun (WGS) entry which is preliminary data.</text>
</comment>
<protein>
    <recommendedName>
        <fullName evidence="2">DUF7587 domain-containing protein</fullName>
    </recommendedName>
</protein>
<sequence length="604" mass="64903">MEDIFRPWTLAGCFMTPDLFPPLLYYVRHGTSHTLFGPNGDIFTENSEKSLKISSRDELEMLVRGHLNWQTRGPSFFISTFFDKREAWRWALEREPMAVLYTIDTRRLPVPWPVVCAGVHTQNTLDSDFLFLSYIPSQAIIRIDTVRPHLPQGLASGDYSNPPTPPTRGFVPPPPPYVEPTPGPYVRFAFPPQIIASPPQYWAPQHFSSPPYTTPGRYITPVPPVEPPPQVPAVNETYATSEPDNADRAELHPLPASSSTSPPRTPPPQSTPGQIVEPPPQLLPQLQNESAVSELTVPSGTEPASASNLEPGLEPQPELIPSQLVESLPQLSPQLQNETTVSALPVLSAAEPPFASDPEPGVEPQPELNPEVDSEATAAPEPEIPNGMPEIPNGMPEIPNGMPWIPNGVPGTPNGVLQSLPIRLLQSNFGTPPGTGLGINFFATDYGETPESPRSEQAVNSNREAPATNGIHINGVTGTPNGVPGIPNGVPGTTNGVSPTFVQTLPIRLAQSNPGMTNGIHINGVAGTPNGVPGTPVQSLPVPVVQSNPGTPPGTRFGINFFATDYSETPSPESPHSEPAVNSNPEASVPRTNGFHINFFAEDY</sequence>
<feature type="compositionally biased region" description="Polar residues" evidence="1">
    <location>
        <begin position="288"/>
        <end position="308"/>
    </location>
</feature>
<evidence type="ECO:0000313" key="3">
    <source>
        <dbReference type="EMBL" id="KAL0467521.1"/>
    </source>
</evidence>
<proteinExistence type="predicted"/>
<gene>
    <name evidence="3" type="ORF">QR685DRAFT_599637</name>
</gene>
<feature type="compositionally biased region" description="Pro residues" evidence="1">
    <location>
        <begin position="221"/>
        <end position="231"/>
    </location>
</feature>
<feature type="region of interest" description="Disordered" evidence="1">
    <location>
        <begin position="564"/>
        <end position="591"/>
    </location>
</feature>
<feature type="compositionally biased region" description="Low complexity" evidence="1">
    <location>
        <begin position="253"/>
        <end position="262"/>
    </location>
</feature>
<dbReference type="Pfam" id="PF24494">
    <property type="entry name" value="DUF7587"/>
    <property type="match status" value="1"/>
</dbReference>
<feature type="region of interest" description="Disordered" evidence="1">
    <location>
        <begin position="350"/>
        <end position="400"/>
    </location>
</feature>
<dbReference type="Proteomes" id="UP001451303">
    <property type="component" value="Unassembled WGS sequence"/>
</dbReference>
<dbReference type="PANTHER" id="PTHR40781">
    <property type="match status" value="1"/>
</dbReference>
<dbReference type="EMBL" id="JAVLET010000009">
    <property type="protein sequence ID" value="KAL0467521.1"/>
    <property type="molecule type" value="Genomic_DNA"/>
</dbReference>
<organism evidence="3 4">
    <name type="scientific">Neurospora intermedia</name>
    <dbReference type="NCBI Taxonomy" id="5142"/>
    <lineage>
        <taxon>Eukaryota</taxon>
        <taxon>Fungi</taxon>
        <taxon>Dikarya</taxon>
        <taxon>Ascomycota</taxon>
        <taxon>Pezizomycotina</taxon>
        <taxon>Sordariomycetes</taxon>
        <taxon>Sordariomycetidae</taxon>
        <taxon>Sordariales</taxon>
        <taxon>Sordariaceae</taxon>
        <taxon>Neurospora</taxon>
    </lineage>
</organism>
<feature type="domain" description="DUF7587" evidence="2">
    <location>
        <begin position="21"/>
        <end position="142"/>
    </location>
</feature>
<evidence type="ECO:0000256" key="1">
    <source>
        <dbReference type="SAM" id="MobiDB-lite"/>
    </source>
</evidence>
<evidence type="ECO:0000259" key="2">
    <source>
        <dbReference type="Pfam" id="PF24494"/>
    </source>
</evidence>
<feature type="region of interest" description="Disordered" evidence="1">
    <location>
        <begin position="213"/>
        <end position="317"/>
    </location>
</feature>
<dbReference type="PANTHER" id="PTHR40781:SF1">
    <property type="match status" value="1"/>
</dbReference>
<reference evidence="3 4" key="1">
    <citation type="submission" date="2023-09" db="EMBL/GenBank/DDBJ databases">
        <title>Multi-omics analysis of a traditional fermented food reveals byproduct-associated fungal strains for waste-to-food upcycling.</title>
        <authorList>
            <consortium name="Lawrence Berkeley National Laboratory"/>
            <person name="Rekdal V.M."/>
            <person name="Villalobos-Escobedo J.M."/>
            <person name="Rodriguez-Valeron N."/>
            <person name="Garcia M.O."/>
            <person name="Vasquez D.P."/>
            <person name="Damayanti I."/>
            <person name="Sorensen P.M."/>
            <person name="Baidoo E.E."/>
            <person name="De Carvalho A.C."/>
            <person name="Riley R."/>
            <person name="Lipzen A."/>
            <person name="He G."/>
            <person name="Yan M."/>
            <person name="Haridas S."/>
            <person name="Daum C."/>
            <person name="Yoshinaga Y."/>
            <person name="Ng V."/>
            <person name="Grigoriev I.V."/>
            <person name="Munk R."/>
            <person name="Nuraida L."/>
            <person name="Wijaya C.H."/>
            <person name="Morales P.-C."/>
            <person name="Keasling J.D."/>
        </authorList>
    </citation>
    <scope>NUCLEOTIDE SEQUENCE [LARGE SCALE GENOMIC DNA]</scope>
    <source>
        <strain evidence="3 4">FGSC 2613</strain>
    </source>
</reference>
<keyword evidence="4" id="KW-1185">Reference proteome</keyword>
<accession>A0ABR3D489</accession>
<dbReference type="InterPro" id="IPR056009">
    <property type="entry name" value="DUF7587"/>
</dbReference>